<geneLocation type="plasmid" evidence="3 4">
    <name>unnamed1</name>
</geneLocation>
<name>A0ABY6ZA65_9BACL</name>
<reference evidence="3" key="1">
    <citation type="submission" date="2022-08" db="EMBL/GenBank/DDBJ databases">
        <title>Alicyclobacillus dauci DSM2870, complete genome.</title>
        <authorList>
            <person name="Wang Q."/>
            <person name="Cai R."/>
            <person name="Wang Z."/>
        </authorList>
    </citation>
    <scope>NUCLEOTIDE SEQUENCE</scope>
    <source>
        <strain evidence="3">DSM 28700</strain>
        <plasmid evidence="3">unnamed1</plasmid>
    </source>
</reference>
<keyword evidence="3" id="KW-0614">Plasmid</keyword>
<dbReference type="EMBL" id="CP104065">
    <property type="protein sequence ID" value="WAH39412.1"/>
    <property type="molecule type" value="Genomic_DNA"/>
</dbReference>
<organism evidence="3 4">
    <name type="scientific">Alicyclobacillus dauci</name>
    <dbReference type="NCBI Taxonomy" id="1475485"/>
    <lineage>
        <taxon>Bacteria</taxon>
        <taxon>Bacillati</taxon>
        <taxon>Bacillota</taxon>
        <taxon>Bacilli</taxon>
        <taxon>Bacillales</taxon>
        <taxon>Alicyclobacillaceae</taxon>
        <taxon>Alicyclobacillus</taxon>
    </lineage>
</organism>
<feature type="region of interest" description="Disordered" evidence="1">
    <location>
        <begin position="148"/>
        <end position="176"/>
    </location>
</feature>
<evidence type="ECO:0000313" key="2">
    <source>
        <dbReference type="EMBL" id="WAH36267.1"/>
    </source>
</evidence>
<dbReference type="Proteomes" id="UP001164803">
    <property type="component" value="Plasmid unnamed1"/>
</dbReference>
<dbReference type="Proteomes" id="UP001164803">
    <property type="component" value="Chromosome"/>
</dbReference>
<dbReference type="EMBL" id="CP104064">
    <property type="protein sequence ID" value="WAH36267.1"/>
    <property type="molecule type" value="Genomic_DNA"/>
</dbReference>
<keyword evidence="4" id="KW-1185">Reference proteome</keyword>
<feature type="compositionally biased region" description="Basic and acidic residues" evidence="1">
    <location>
        <begin position="150"/>
        <end position="176"/>
    </location>
</feature>
<sequence>MSFEFLEGSIGRTVQLERGGPDKVVGALEGMGRDYLVLRTEQHGVLYCVMHHIKTVSEPVTPVIKSEREEDERDYYSEIPVIEAETFHDLLKRMKHCLIQVNHGGPNAIKGVLMKVGHDSITLVHDMKEFVHYPLYHIRSVSRIYEIEGQNDKGNNKDDDKGENKSGRGKDKKESR</sequence>
<evidence type="ECO:0000313" key="3">
    <source>
        <dbReference type="EMBL" id="WAH39412.1"/>
    </source>
</evidence>
<dbReference type="RefSeq" id="WP_268043589.1">
    <property type="nucleotide sequence ID" value="NZ_CP104064.1"/>
</dbReference>
<protein>
    <recommendedName>
        <fullName evidence="5">Spore coat protein B</fullName>
    </recommendedName>
</protein>
<accession>A0ABY6ZA65</accession>
<proteinExistence type="predicted"/>
<evidence type="ECO:0000313" key="4">
    <source>
        <dbReference type="Proteomes" id="UP001164803"/>
    </source>
</evidence>
<gene>
    <name evidence="2" type="ORF">NZD86_18830</name>
    <name evidence="3" type="ORF">NZD86_23190</name>
</gene>
<evidence type="ECO:0008006" key="5">
    <source>
        <dbReference type="Google" id="ProtNLM"/>
    </source>
</evidence>
<evidence type="ECO:0000256" key="1">
    <source>
        <dbReference type="SAM" id="MobiDB-lite"/>
    </source>
</evidence>